<sequence length="277" mass="31780">MPRSKVRYAFKVLNVITGIICFAVLLLGGILLWSKVSVNIMQPRLMKLRIQINFNSAPLRNGLKYTVRNLLNPVFFPAIITSACYVCLCVYGYFISFNRSVTFFLIYEVLFSVCVIVHFSMLVAFLRDSTSIVKHVERDLEKLVNAYVSLSSMKPDSLFLGYIMIHLQCCGFRDEYDFYDSTHFAYEDVYDGVKYENVFLPVPCCKMNSTYQLLNPHCPIGNLTSIHQYTKGCRQPFSSTFVRYVVYFAYSSTLVIILGVTMIACCVLVLKELWTVI</sequence>
<dbReference type="Proteomes" id="UP000050795">
    <property type="component" value="Unassembled WGS sequence"/>
</dbReference>
<comment type="subcellular location">
    <subcellularLocation>
        <location evidence="1">Membrane</location>
        <topology evidence="1">Multi-pass membrane protein</topology>
    </subcellularLocation>
</comment>
<evidence type="ECO:0000313" key="6">
    <source>
        <dbReference type="Proteomes" id="UP000050795"/>
    </source>
</evidence>
<dbReference type="InterPro" id="IPR018499">
    <property type="entry name" value="Tetraspanin/Peripherin"/>
</dbReference>
<protein>
    <recommendedName>
        <fullName evidence="8">Tetraspanin</fullName>
    </recommendedName>
</protein>
<evidence type="ECO:0000256" key="3">
    <source>
        <dbReference type="ARBA" id="ARBA00022989"/>
    </source>
</evidence>
<feature type="transmembrane region" description="Helical" evidence="5">
    <location>
        <begin position="12"/>
        <end position="33"/>
    </location>
</feature>
<keyword evidence="6" id="KW-1185">Reference proteome</keyword>
<reference evidence="6" key="1">
    <citation type="submission" date="2022-06" db="EMBL/GenBank/DDBJ databases">
        <authorList>
            <person name="Berger JAMES D."/>
            <person name="Berger JAMES D."/>
        </authorList>
    </citation>
    <scope>NUCLEOTIDE SEQUENCE [LARGE SCALE GENOMIC DNA]</scope>
</reference>
<evidence type="ECO:0000313" key="7">
    <source>
        <dbReference type="WBParaSite" id="TREG1_133820.2"/>
    </source>
</evidence>
<dbReference type="InterPro" id="IPR008952">
    <property type="entry name" value="Tetraspanin_EC2_sf"/>
</dbReference>
<keyword evidence="4 5" id="KW-0472">Membrane</keyword>
<evidence type="ECO:0008006" key="8">
    <source>
        <dbReference type="Google" id="ProtNLM"/>
    </source>
</evidence>
<dbReference type="AlphaFoldDB" id="A0AA85J8I7"/>
<evidence type="ECO:0000256" key="5">
    <source>
        <dbReference type="SAM" id="Phobius"/>
    </source>
</evidence>
<keyword evidence="2 5" id="KW-0812">Transmembrane</keyword>
<evidence type="ECO:0000256" key="4">
    <source>
        <dbReference type="ARBA" id="ARBA00023136"/>
    </source>
</evidence>
<organism evidence="6 7">
    <name type="scientific">Trichobilharzia regenti</name>
    <name type="common">Nasal bird schistosome</name>
    <dbReference type="NCBI Taxonomy" id="157069"/>
    <lineage>
        <taxon>Eukaryota</taxon>
        <taxon>Metazoa</taxon>
        <taxon>Spiralia</taxon>
        <taxon>Lophotrochozoa</taxon>
        <taxon>Platyhelminthes</taxon>
        <taxon>Trematoda</taxon>
        <taxon>Digenea</taxon>
        <taxon>Strigeidida</taxon>
        <taxon>Schistosomatoidea</taxon>
        <taxon>Schistosomatidae</taxon>
        <taxon>Trichobilharzia</taxon>
    </lineage>
</organism>
<name>A0AA85J8I7_TRIRE</name>
<evidence type="ECO:0000256" key="1">
    <source>
        <dbReference type="ARBA" id="ARBA00004141"/>
    </source>
</evidence>
<feature type="transmembrane region" description="Helical" evidence="5">
    <location>
        <begin position="101"/>
        <end position="126"/>
    </location>
</feature>
<accession>A0AA85J8I7</accession>
<dbReference type="SUPFAM" id="SSF48652">
    <property type="entry name" value="Tetraspanin"/>
    <property type="match status" value="1"/>
</dbReference>
<dbReference type="Pfam" id="PF00335">
    <property type="entry name" value="Tetraspanin"/>
    <property type="match status" value="1"/>
</dbReference>
<proteinExistence type="predicted"/>
<feature type="transmembrane region" description="Helical" evidence="5">
    <location>
        <begin position="244"/>
        <end position="270"/>
    </location>
</feature>
<keyword evidence="3 5" id="KW-1133">Transmembrane helix</keyword>
<dbReference type="GO" id="GO:0016020">
    <property type="term" value="C:membrane"/>
    <property type="evidence" value="ECO:0007669"/>
    <property type="project" value="UniProtKB-SubCell"/>
</dbReference>
<dbReference type="WBParaSite" id="TREG1_133820.2">
    <property type="protein sequence ID" value="TREG1_133820.2"/>
    <property type="gene ID" value="TREG1_133820"/>
</dbReference>
<reference evidence="7" key="2">
    <citation type="submission" date="2023-11" db="UniProtKB">
        <authorList>
            <consortium name="WormBaseParasite"/>
        </authorList>
    </citation>
    <scope>IDENTIFICATION</scope>
</reference>
<feature type="transmembrane region" description="Helical" evidence="5">
    <location>
        <begin position="74"/>
        <end position="94"/>
    </location>
</feature>
<evidence type="ECO:0000256" key="2">
    <source>
        <dbReference type="ARBA" id="ARBA00022692"/>
    </source>
</evidence>